<evidence type="ECO:0000256" key="3">
    <source>
        <dbReference type="ARBA" id="ARBA00022840"/>
    </source>
</evidence>
<dbReference type="InterPro" id="IPR029055">
    <property type="entry name" value="Ntn_hydrolases_N"/>
</dbReference>
<feature type="site" description="Important for beta-aspartyl-AMP intermediate formation" evidence="7">
    <location>
        <position position="366"/>
    </location>
</feature>
<dbReference type="Gene3D" id="3.40.50.620">
    <property type="entry name" value="HUPs"/>
    <property type="match status" value="1"/>
</dbReference>
<dbReference type="GO" id="GO:0005524">
    <property type="term" value="F:ATP binding"/>
    <property type="evidence" value="ECO:0007669"/>
    <property type="project" value="UniProtKB-KW"/>
</dbReference>
<dbReference type="EC" id="6.3.5.4" evidence="5"/>
<sequence length="622" mass="73698">MSAITGIFYRDGRSVDHKMIKKMNDKIAHRGPDGSHIWYEGQIGFGHQMLHTTPESLNEKLPFQDEDSGLVITADARIDNRKKLSELLEIKNSIRVPDSIFILKAYEKWGEYCTEKLLGDFAFAVWDSDKEKLFCARDHMGVKPFYYFLSDDSFFFASEIKALFCNSEVIKRINDLRVGFHLIPIYKHENLTFYEEIYRLPAAHSLKFQKQKINLRKYWELKHDAQIILGSDEEYIDAFRKIFAEAVECRLRSAFPVGFELSGGLDSSSVVCMAREILNDNNQLNTFSIIFEELSKMSETTYINHVAEMGGINTHFTKADNINPLKDIENIISIVDEPYITPNITLLWDLYIKIKKNRIRIVLGGEYGDITLSKGEKYFIELFSTFNWIKLIREIKGMSKRFNVRFYRLLLNQIIFPKIPKSLLKFIRQFKGYRQKPDLILLKNDFIQQINARKYLKNHFINEPDNFREFHYFLLTLSSHQSFFEVFDRFYAAFEIEHRYPFVDKNLIEFCYAIPDEQKFKLGWDRIIMRRAMQDILPKEVQWRHSKAEFSSFFESNLLRFEKDRLDKLIFNNEDDFLLDHYVDLKKVQNIYKNYQNGSSGNDPRDIWNVITLAKWLKYTKL</sequence>
<dbReference type="NCBIfam" id="NF033535">
    <property type="entry name" value="lass_lactam_cya"/>
    <property type="match status" value="1"/>
</dbReference>
<evidence type="ECO:0000256" key="6">
    <source>
        <dbReference type="PIRSR" id="PIRSR001589-2"/>
    </source>
</evidence>
<dbReference type="InterPro" id="IPR033738">
    <property type="entry name" value="AsnB_N"/>
</dbReference>
<dbReference type="InterPro" id="IPR001962">
    <property type="entry name" value="Asn_synthase"/>
</dbReference>
<proteinExistence type="inferred from homology"/>
<dbReference type="PIRSF" id="PIRSF001589">
    <property type="entry name" value="Asn_synthetase_glu-h"/>
    <property type="match status" value="1"/>
</dbReference>
<dbReference type="InterPro" id="IPR014729">
    <property type="entry name" value="Rossmann-like_a/b/a_fold"/>
</dbReference>
<dbReference type="NCBIfam" id="TIGR01536">
    <property type="entry name" value="asn_synth_AEB"/>
    <property type="match status" value="1"/>
</dbReference>
<keyword evidence="2 5" id="KW-0547">Nucleotide-binding</keyword>
<evidence type="ECO:0000256" key="4">
    <source>
        <dbReference type="ARBA" id="ARBA00022962"/>
    </source>
</evidence>
<dbReference type="Pfam" id="PF13537">
    <property type="entry name" value="GATase_7"/>
    <property type="match status" value="1"/>
</dbReference>
<dbReference type="GO" id="GO:0006529">
    <property type="term" value="P:asparagine biosynthetic process"/>
    <property type="evidence" value="ECO:0007669"/>
    <property type="project" value="InterPro"/>
</dbReference>
<evidence type="ECO:0000259" key="8">
    <source>
        <dbReference type="PROSITE" id="PS51278"/>
    </source>
</evidence>
<evidence type="ECO:0000256" key="7">
    <source>
        <dbReference type="PIRSR" id="PIRSR001589-3"/>
    </source>
</evidence>
<feature type="domain" description="Glutamine amidotransferase type-2" evidence="8">
    <location>
        <begin position="2"/>
        <end position="211"/>
    </location>
</feature>
<evidence type="ECO:0000256" key="5">
    <source>
        <dbReference type="PIRNR" id="PIRNR001589"/>
    </source>
</evidence>
<dbReference type="PROSITE" id="PS51278">
    <property type="entry name" value="GATASE_TYPE_2"/>
    <property type="match status" value="1"/>
</dbReference>
<organism evidence="9 10">
    <name type="scientific">Methanobacterium spitsbergense</name>
    <dbReference type="NCBI Taxonomy" id="2874285"/>
    <lineage>
        <taxon>Archaea</taxon>
        <taxon>Methanobacteriati</taxon>
        <taxon>Methanobacteriota</taxon>
        <taxon>Methanomada group</taxon>
        <taxon>Methanobacteria</taxon>
        <taxon>Methanobacteriales</taxon>
        <taxon>Methanobacteriaceae</taxon>
        <taxon>Methanobacterium</taxon>
    </lineage>
</organism>
<evidence type="ECO:0000256" key="2">
    <source>
        <dbReference type="ARBA" id="ARBA00022741"/>
    </source>
</evidence>
<reference evidence="10" key="1">
    <citation type="journal article" date="2022" name="Microbiol. Resour. Announc.">
        <title>Draft Genome Sequence of a Methanogenic Archaeon from West Spitsbergen Permafrost.</title>
        <authorList>
            <person name="Trubitsyn V."/>
            <person name="Rivkina E."/>
            <person name="Shcherbakova V."/>
        </authorList>
    </citation>
    <scope>NUCLEOTIDE SEQUENCE [LARGE SCALE GENOMIC DNA]</scope>
    <source>
        <strain evidence="10">VT</strain>
    </source>
</reference>
<evidence type="ECO:0000313" key="9">
    <source>
        <dbReference type="EMBL" id="MBZ2166322.1"/>
    </source>
</evidence>
<dbReference type="GO" id="GO:0004066">
    <property type="term" value="F:asparagine synthase (glutamine-hydrolyzing) activity"/>
    <property type="evidence" value="ECO:0007669"/>
    <property type="project" value="UniProtKB-EC"/>
</dbReference>
<comment type="catalytic activity">
    <reaction evidence="5">
        <text>L-aspartate + L-glutamine + ATP + H2O = L-asparagine + L-glutamate + AMP + diphosphate + H(+)</text>
        <dbReference type="Rhea" id="RHEA:12228"/>
        <dbReference type="ChEBI" id="CHEBI:15377"/>
        <dbReference type="ChEBI" id="CHEBI:15378"/>
        <dbReference type="ChEBI" id="CHEBI:29985"/>
        <dbReference type="ChEBI" id="CHEBI:29991"/>
        <dbReference type="ChEBI" id="CHEBI:30616"/>
        <dbReference type="ChEBI" id="CHEBI:33019"/>
        <dbReference type="ChEBI" id="CHEBI:58048"/>
        <dbReference type="ChEBI" id="CHEBI:58359"/>
        <dbReference type="ChEBI" id="CHEBI:456215"/>
        <dbReference type="EC" id="6.3.5.4"/>
    </reaction>
</comment>
<protein>
    <recommendedName>
        <fullName evidence="5">Putative asparagine synthetase [glutamine-hydrolyzing]</fullName>
        <ecNumber evidence="5">6.3.5.4</ecNumber>
    </recommendedName>
</protein>
<keyword evidence="4" id="KW-0315">Glutamine amidotransferase</keyword>
<dbReference type="InterPro" id="IPR051786">
    <property type="entry name" value="ASN_synthetase/amidase"/>
</dbReference>
<dbReference type="SUPFAM" id="SSF52402">
    <property type="entry name" value="Adenine nucleotide alpha hydrolases-like"/>
    <property type="match status" value="1"/>
</dbReference>
<dbReference type="Gene3D" id="3.60.20.10">
    <property type="entry name" value="Glutamine Phosphoribosylpyrophosphate, subunit 1, domain 1"/>
    <property type="match status" value="1"/>
</dbReference>
<keyword evidence="10" id="KW-1185">Reference proteome</keyword>
<dbReference type="PANTHER" id="PTHR43284">
    <property type="entry name" value="ASPARAGINE SYNTHETASE (GLUTAMINE-HYDROLYZING)"/>
    <property type="match status" value="1"/>
</dbReference>
<gene>
    <name evidence="9" type="ORF">K8N75_09760</name>
</gene>
<evidence type="ECO:0000256" key="1">
    <source>
        <dbReference type="ARBA" id="ARBA00005752"/>
    </source>
</evidence>
<dbReference type="CDD" id="cd01991">
    <property type="entry name" value="Asn_synthase_B_C"/>
    <property type="match status" value="1"/>
</dbReference>
<dbReference type="SUPFAM" id="SSF56235">
    <property type="entry name" value="N-terminal nucleophile aminohydrolases (Ntn hydrolases)"/>
    <property type="match status" value="1"/>
</dbReference>
<dbReference type="InterPro" id="IPR017932">
    <property type="entry name" value="GATase_2_dom"/>
</dbReference>
<evidence type="ECO:0000313" key="10">
    <source>
        <dbReference type="Proteomes" id="UP000825933"/>
    </source>
</evidence>
<feature type="binding site" evidence="6">
    <location>
        <position position="289"/>
    </location>
    <ligand>
        <name>ATP</name>
        <dbReference type="ChEBI" id="CHEBI:30616"/>
    </ligand>
</feature>
<accession>A0A8T5UQR2</accession>
<comment type="caution">
    <text evidence="9">The sequence shown here is derived from an EMBL/GenBank/DDBJ whole genome shotgun (WGS) entry which is preliminary data.</text>
</comment>
<dbReference type="Proteomes" id="UP000825933">
    <property type="component" value="Unassembled WGS sequence"/>
</dbReference>
<dbReference type="EMBL" id="JAIOUQ010000010">
    <property type="protein sequence ID" value="MBZ2166322.1"/>
    <property type="molecule type" value="Genomic_DNA"/>
</dbReference>
<keyword evidence="3 5" id="KW-0067">ATP-binding</keyword>
<dbReference type="CDD" id="cd00712">
    <property type="entry name" value="AsnB"/>
    <property type="match status" value="1"/>
</dbReference>
<feature type="binding site" evidence="6">
    <location>
        <position position="98"/>
    </location>
    <ligand>
        <name>L-glutamine</name>
        <dbReference type="ChEBI" id="CHEBI:58359"/>
    </ligand>
</feature>
<dbReference type="Pfam" id="PF00733">
    <property type="entry name" value="Asn_synthase"/>
    <property type="match status" value="1"/>
</dbReference>
<name>A0A8T5UQR2_9EURY</name>
<comment type="similarity">
    <text evidence="1">Belongs to the asparagine synthetase family.</text>
</comment>
<dbReference type="AlphaFoldDB" id="A0A8T5UQR2"/>
<dbReference type="InterPro" id="IPR006426">
    <property type="entry name" value="Asn_synth_AEB"/>
</dbReference>
<dbReference type="RefSeq" id="WP_223791874.1">
    <property type="nucleotide sequence ID" value="NZ_JAIOUQ010000010.1"/>
</dbReference>
<dbReference type="PANTHER" id="PTHR43284:SF1">
    <property type="entry name" value="ASPARAGINE SYNTHETASE"/>
    <property type="match status" value="1"/>
</dbReference>